<evidence type="ECO:0000313" key="3">
    <source>
        <dbReference type="Proteomes" id="UP001430149"/>
    </source>
</evidence>
<gene>
    <name evidence="2" type="ORF">ISP19_07725</name>
</gene>
<reference evidence="2" key="1">
    <citation type="submission" date="2020-10" db="EMBL/GenBank/DDBJ databases">
        <title>Phylogeny of dyella-like bacteria.</title>
        <authorList>
            <person name="Fu J."/>
        </authorList>
    </citation>
    <scope>NUCLEOTIDE SEQUENCE</scope>
    <source>
        <strain evidence="2">DHOC52</strain>
    </source>
</reference>
<dbReference type="Proteomes" id="UP001430149">
    <property type="component" value="Unassembled WGS sequence"/>
</dbReference>
<evidence type="ECO:0000313" key="2">
    <source>
        <dbReference type="EMBL" id="MBM7125271.1"/>
    </source>
</evidence>
<sequence>MNVYARVSLVSLAFVSFATFAQPREVSGRDDLQYYHTGQPVPAYMLADDNVVLNYQHYHLDKPMLGYEWVRGIEGEYLLVSTKSAILRRIEYRPNVPVETALRD</sequence>
<feature type="signal peptide" evidence="1">
    <location>
        <begin position="1"/>
        <end position="21"/>
    </location>
</feature>
<proteinExistence type="predicted"/>
<dbReference type="InterPro" id="IPR024572">
    <property type="entry name" value="RcnB"/>
</dbReference>
<keyword evidence="1" id="KW-0732">Signal</keyword>
<protein>
    <submittedName>
        <fullName evidence="2">RcnB family protein</fullName>
    </submittedName>
</protein>
<dbReference type="EMBL" id="JADIKE010000032">
    <property type="protein sequence ID" value="MBM7125271.1"/>
    <property type="molecule type" value="Genomic_DNA"/>
</dbReference>
<organism evidence="2 3">
    <name type="scientific">Dyella flava</name>
    <dbReference type="NCBI Taxonomy" id="1920170"/>
    <lineage>
        <taxon>Bacteria</taxon>
        <taxon>Pseudomonadati</taxon>
        <taxon>Pseudomonadota</taxon>
        <taxon>Gammaproteobacteria</taxon>
        <taxon>Lysobacterales</taxon>
        <taxon>Rhodanobacteraceae</taxon>
        <taxon>Dyella</taxon>
    </lineage>
</organism>
<feature type="chain" id="PRO_5046543078" evidence="1">
    <location>
        <begin position="22"/>
        <end position="104"/>
    </location>
</feature>
<dbReference type="Pfam" id="PF11776">
    <property type="entry name" value="RcnB"/>
    <property type="match status" value="1"/>
</dbReference>
<name>A0ABS2K1Z1_9GAMM</name>
<dbReference type="Gene3D" id="3.10.450.160">
    <property type="entry name" value="inner membrane protein cigr"/>
    <property type="match status" value="1"/>
</dbReference>
<evidence type="ECO:0000256" key="1">
    <source>
        <dbReference type="SAM" id="SignalP"/>
    </source>
</evidence>
<dbReference type="RefSeq" id="WP_204680797.1">
    <property type="nucleotide sequence ID" value="NZ_BSNR01000010.1"/>
</dbReference>
<keyword evidence="3" id="KW-1185">Reference proteome</keyword>
<comment type="caution">
    <text evidence="2">The sequence shown here is derived from an EMBL/GenBank/DDBJ whole genome shotgun (WGS) entry which is preliminary data.</text>
</comment>
<accession>A0ABS2K1Z1</accession>